<proteinExistence type="predicted"/>
<evidence type="ECO:0000313" key="8">
    <source>
        <dbReference type="Proteomes" id="UP000001997"/>
    </source>
</evidence>
<dbReference type="SMART" id="SM00906">
    <property type="entry name" value="Fungal_trans"/>
    <property type="match status" value="1"/>
</dbReference>
<evidence type="ECO:0000256" key="5">
    <source>
        <dbReference type="ARBA" id="ARBA00023242"/>
    </source>
</evidence>
<dbReference type="PROSITE" id="PS50048">
    <property type="entry name" value="ZN2_CY6_FUNGAL_2"/>
    <property type="match status" value="1"/>
</dbReference>
<dbReference type="GO" id="GO:0006351">
    <property type="term" value="P:DNA-templated transcription"/>
    <property type="evidence" value="ECO:0007669"/>
    <property type="project" value="InterPro"/>
</dbReference>
<dbReference type="Pfam" id="PF04082">
    <property type="entry name" value="Fungal_trans"/>
    <property type="match status" value="1"/>
</dbReference>
<comment type="subcellular location">
    <subcellularLocation>
        <location evidence="1">Nucleus</location>
    </subcellularLocation>
</comment>
<dbReference type="GO" id="GO:0008270">
    <property type="term" value="F:zinc ion binding"/>
    <property type="evidence" value="ECO:0007669"/>
    <property type="project" value="InterPro"/>
</dbReference>
<accession>A5DJY8</accession>
<dbReference type="SMART" id="SM00066">
    <property type="entry name" value="GAL4"/>
    <property type="match status" value="1"/>
</dbReference>
<dbReference type="GO" id="GO:0000981">
    <property type="term" value="F:DNA-binding transcription factor activity, RNA polymerase II-specific"/>
    <property type="evidence" value="ECO:0007669"/>
    <property type="project" value="InterPro"/>
</dbReference>
<dbReference type="InterPro" id="IPR036864">
    <property type="entry name" value="Zn2-C6_fun-type_DNA-bd_sf"/>
</dbReference>
<protein>
    <recommendedName>
        <fullName evidence="6">Zn(2)-C6 fungal-type domain-containing protein</fullName>
    </recommendedName>
</protein>
<dbReference type="GO" id="GO:0005634">
    <property type="term" value="C:nucleus"/>
    <property type="evidence" value="ECO:0007669"/>
    <property type="project" value="UniProtKB-SubCell"/>
</dbReference>
<dbReference type="KEGG" id="pgu:PGUG_03589"/>
<dbReference type="Gene3D" id="4.10.240.10">
    <property type="entry name" value="Zn(2)-C6 fungal-type DNA-binding domain"/>
    <property type="match status" value="1"/>
</dbReference>
<dbReference type="AlphaFoldDB" id="A5DJY8"/>
<dbReference type="EMBL" id="CH408158">
    <property type="protein sequence ID" value="EDK39491.2"/>
    <property type="molecule type" value="Genomic_DNA"/>
</dbReference>
<dbReference type="GeneID" id="5125916"/>
<dbReference type="CDD" id="cd00067">
    <property type="entry name" value="GAL4"/>
    <property type="match status" value="1"/>
</dbReference>
<evidence type="ECO:0000313" key="7">
    <source>
        <dbReference type="EMBL" id="EDK39491.2"/>
    </source>
</evidence>
<name>A5DJY8_PICGU</name>
<reference evidence="7 8" key="1">
    <citation type="journal article" date="2009" name="Nature">
        <title>Evolution of pathogenicity and sexual reproduction in eight Candida genomes.</title>
        <authorList>
            <person name="Butler G."/>
            <person name="Rasmussen M.D."/>
            <person name="Lin M.F."/>
            <person name="Santos M.A."/>
            <person name="Sakthikumar S."/>
            <person name="Munro C.A."/>
            <person name="Rheinbay E."/>
            <person name="Grabherr M."/>
            <person name="Forche A."/>
            <person name="Reedy J.L."/>
            <person name="Agrafioti I."/>
            <person name="Arnaud M.B."/>
            <person name="Bates S."/>
            <person name="Brown A.J."/>
            <person name="Brunke S."/>
            <person name="Costanzo M.C."/>
            <person name="Fitzpatrick D.A."/>
            <person name="de Groot P.W."/>
            <person name="Harris D."/>
            <person name="Hoyer L.L."/>
            <person name="Hube B."/>
            <person name="Klis F.M."/>
            <person name="Kodira C."/>
            <person name="Lennard N."/>
            <person name="Logue M.E."/>
            <person name="Martin R."/>
            <person name="Neiman A.M."/>
            <person name="Nikolaou E."/>
            <person name="Quail M.A."/>
            <person name="Quinn J."/>
            <person name="Santos M.C."/>
            <person name="Schmitzberger F.F."/>
            <person name="Sherlock G."/>
            <person name="Shah P."/>
            <person name="Silverstein K.A."/>
            <person name="Skrzypek M.S."/>
            <person name="Soll D."/>
            <person name="Staggs R."/>
            <person name="Stansfield I."/>
            <person name="Stumpf M.P."/>
            <person name="Sudbery P.E."/>
            <person name="Srikantha T."/>
            <person name="Zeng Q."/>
            <person name="Berman J."/>
            <person name="Berriman M."/>
            <person name="Heitman J."/>
            <person name="Gow N.A."/>
            <person name="Lorenz M.C."/>
            <person name="Birren B.W."/>
            <person name="Kellis M."/>
            <person name="Cuomo C.A."/>
        </authorList>
    </citation>
    <scope>NUCLEOTIDE SEQUENCE [LARGE SCALE GENOMIC DNA]</scope>
    <source>
        <strain evidence="8">ATCC 6260 / CBS 566 / DSM 6381 / JCM 1539 / NBRC 10279 / NRRL Y-324</strain>
    </source>
</reference>
<dbReference type="PROSITE" id="PS00463">
    <property type="entry name" value="ZN2_CY6_FUNGAL_1"/>
    <property type="match status" value="1"/>
</dbReference>
<dbReference type="SUPFAM" id="SSF57701">
    <property type="entry name" value="Zn2/Cys6 DNA-binding domain"/>
    <property type="match status" value="1"/>
</dbReference>
<evidence type="ECO:0000256" key="1">
    <source>
        <dbReference type="ARBA" id="ARBA00004123"/>
    </source>
</evidence>
<dbReference type="InterPro" id="IPR007219">
    <property type="entry name" value="XnlR_reg_dom"/>
</dbReference>
<sequence>MNEMTLPRKKIAKSCDACRSNKRRCNSQDPCTFCESRDIKCTYSTVNKPGIKPGFGKETAIRLKALEDQNQLILERMQFLEGQFKRLEKPGFGQHRSHETAPTLTSLLNPPNPQVAGMVPFDHGLPSVETIIQLVDAFFEHVFPIFPILHPRQTRAKIEAYIGQFEYVEKNGVTDLKEPPLVLYGILINALPYVLVEGSEALSKLCKQKIVLDGYSVSSLKQLQAITLLAFHTLGNNNGTESWSLIGIATSGAIHLNLSDISSSIPPLPNHSPRSDVSASQPTNTRVSALRARILKSPQSWIEVETRRRLFWGIYTLDVLSALTSGLPRKLPNSEVRIQQPISTELWVGEMNEPDESHPGSLDAFSHFIKASQFFGDVHSFLLQPHDICSKPDVGNWFFEFHKLENNIERWRDNLPEPFKTTLYNNVIPDLDHTSYKSCILFHSAYNVMMIKLHSAYGYPHAESIEFTHSVSSRKLCLDAVNNVITAAISVSGVERNMGISIFQQLGPFYAFHIWVCSRLLIADYIFKQKDSQPVDKETLSEHLKLFCEILHSIGKYWGAAYKYYRILRQLINLDVSFDTNTAANGNEEDMEPSSAIADMRINTHLLSMILSKKLKEATGTADIEILDLEIADNQELLEVFKLDSHSHGFEDFFKFLDNNNFSG</sequence>
<keyword evidence="3" id="KW-0805">Transcription regulation</keyword>
<evidence type="ECO:0000256" key="3">
    <source>
        <dbReference type="ARBA" id="ARBA00023015"/>
    </source>
</evidence>
<dbReference type="CDD" id="cd12148">
    <property type="entry name" value="fungal_TF_MHR"/>
    <property type="match status" value="1"/>
</dbReference>
<keyword evidence="5" id="KW-0539">Nucleus</keyword>
<dbReference type="eggNOG" id="ENOG502RXKS">
    <property type="taxonomic scope" value="Eukaryota"/>
</dbReference>
<evidence type="ECO:0000259" key="6">
    <source>
        <dbReference type="PROSITE" id="PS50048"/>
    </source>
</evidence>
<gene>
    <name evidence="7" type="ORF">PGUG_03589</name>
</gene>
<dbReference type="Proteomes" id="UP000001997">
    <property type="component" value="Unassembled WGS sequence"/>
</dbReference>
<keyword evidence="2" id="KW-0479">Metal-binding</keyword>
<dbReference type="InterPro" id="IPR001138">
    <property type="entry name" value="Zn2Cys6_DnaBD"/>
</dbReference>
<dbReference type="OMA" id="QTPHIPR"/>
<dbReference type="STRING" id="294746.A5DJY8"/>
<dbReference type="PANTHER" id="PTHR47338">
    <property type="entry name" value="ZN(II)2CYS6 TRANSCRIPTION FACTOR (EUROFUNG)-RELATED"/>
    <property type="match status" value="1"/>
</dbReference>
<organism evidence="7 8">
    <name type="scientific">Meyerozyma guilliermondii (strain ATCC 6260 / CBS 566 / DSM 6381 / JCM 1539 / NBRC 10279 / NRRL Y-324)</name>
    <name type="common">Yeast</name>
    <name type="synonym">Candida guilliermondii</name>
    <dbReference type="NCBI Taxonomy" id="294746"/>
    <lineage>
        <taxon>Eukaryota</taxon>
        <taxon>Fungi</taxon>
        <taxon>Dikarya</taxon>
        <taxon>Ascomycota</taxon>
        <taxon>Saccharomycotina</taxon>
        <taxon>Pichiomycetes</taxon>
        <taxon>Debaryomycetaceae</taxon>
        <taxon>Meyerozyma</taxon>
    </lineage>
</organism>
<evidence type="ECO:0000256" key="2">
    <source>
        <dbReference type="ARBA" id="ARBA00022723"/>
    </source>
</evidence>
<dbReference type="InParanoid" id="A5DJY8"/>
<dbReference type="Pfam" id="PF00172">
    <property type="entry name" value="Zn_clus"/>
    <property type="match status" value="1"/>
</dbReference>
<keyword evidence="8" id="KW-1185">Reference proteome</keyword>
<dbReference type="HOGENOM" id="CLU_011915_1_0_1"/>
<evidence type="ECO:0000256" key="4">
    <source>
        <dbReference type="ARBA" id="ARBA00023163"/>
    </source>
</evidence>
<feature type="domain" description="Zn(2)-C6 fungal-type" evidence="6">
    <location>
        <begin position="14"/>
        <end position="43"/>
    </location>
</feature>
<dbReference type="RefSeq" id="XP_001484208.2">
    <property type="nucleotide sequence ID" value="XM_001484158.1"/>
</dbReference>
<dbReference type="PANTHER" id="PTHR47338:SF20">
    <property type="entry name" value="ZN(II)2CYS6 TRANSCRIPTION FACTOR (EUROFUNG)"/>
    <property type="match status" value="1"/>
</dbReference>
<dbReference type="OrthoDB" id="5600212at2759"/>
<dbReference type="GO" id="GO:0003677">
    <property type="term" value="F:DNA binding"/>
    <property type="evidence" value="ECO:0007669"/>
    <property type="project" value="InterPro"/>
</dbReference>
<keyword evidence="4" id="KW-0804">Transcription</keyword>
<dbReference type="InterPro" id="IPR050815">
    <property type="entry name" value="TF_fung"/>
</dbReference>